<dbReference type="InterPro" id="IPR013324">
    <property type="entry name" value="RNA_pol_sigma_r3/r4-like"/>
</dbReference>
<comment type="caution">
    <text evidence="7">The sequence shown here is derived from an EMBL/GenBank/DDBJ whole genome shotgun (WGS) entry which is preliminary data.</text>
</comment>
<keyword evidence="2" id="KW-0805">Transcription regulation</keyword>
<accession>A0ABS1DZW4</accession>
<reference evidence="7" key="1">
    <citation type="submission" date="2017-08" db="EMBL/GenBank/DDBJ databases">
        <authorList>
            <person name="Imhoff J.F."/>
            <person name="Rahn T."/>
            <person name="Kuenzel S."/>
            <person name="Neulinger S.C."/>
        </authorList>
    </citation>
    <scope>NUCLEOTIDE SEQUENCE</scope>
    <source>
        <strain evidence="7">IM 151</strain>
    </source>
</reference>
<dbReference type="PANTHER" id="PTHR43133">
    <property type="entry name" value="RNA POLYMERASE ECF-TYPE SIGMA FACTO"/>
    <property type="match status" value="1"/>
</dbReference>
<dbReference type="Pfam" id="PF04542">
    <property type="entry name" value="Sigma70_r2"/>
    <property type="match status" value="1"/>
</dbReference>
<evidence type="ECO:0000256" key="1">
    <source>
        <dbReference type="ARBA" id="ARBA00010641"/>
    </source>
</evidence>
<dbReference type="InterPro" id="IPR013325">
    <property type="entry name" value="RNA_pol_sigma_r2"/>
</dbReference>
<keyword evidence="8" id="KW-1185">Reference proteome</keyword>
<dbReference type="InterPro" id="IPR036388">
    <property type="entry name" value="WH-like_DNA-bd_sf"/>
</dbReference>
<proteinExistence type="inferred from homology"/>
<organism evidence="7 8">
    <name type="scientific">Rubrivivax gelatinosus</name>
    <name type="common">Rhodocyclus gelatinosus</name>
    <name type="synonym">Rhodopseudomonas gelatinosa</name>
    <dbReference type="NCBI Taxonomy" id="28068"/>
    <lineage>
        <taxon>Bacteria</taxon>
        <taxon>Pseudomonadati</taxon>
        <taxon>Pseudomonadota</taxon>
        <taxon>Betaproteobacteria</taxon>
        <taxon>Burkholderiales</taxon>
        <taxon>Sphaerotilaceae</taxon>
        <taxon>Rubrivivax</taxon>
    </lineage>
</organism>
<dbReference type="NCBIfam" id="NF009180">
    <property type="entry name" value="PRK12528.1"/>
    <property type="match status" value="1"/>
</dbReference>
<dbReference type="NCBIfam" id="TIGR02937">
    <property type="entry name" value="sigma70-ECF"/>
    <property type="match status" value="1"/>
</dbReference>
<dbReference type="Pfam" id="PF08281">
    <property type="entry name" value="Sigma70_r4_2"/>
    <property type="match status" value="1"/>
</dbReference>
<dbReference type="SUPFAM" id="SSF88946">
    <property type="entry name" value="Sigma2 domain of RNA polymerase sigma factors"/>
    <property type="match status" value="1"/>
</dbReference>
<dbReference type="SUPFAM" id="SSF88659">
    <property type="entry name" value="Sigma3 and sigma4 domains of RNA polymerase sigma factors"/>
    <property type="match status" value="1"/>
</dbReference>
<comment type="similarity">
    <text evidence="1">Belongs to the sigma-70 factor family. ECF subfamily.</text>
</comment>
<dbReference type="PANTHER" id="PTHR43133:SF63">
    <property type="entry name" value="RNA POLYMERASE SIGMA FACTOR FECI-RELATED"/>
    <property type="match status" value="1"/>
</dbReference>
<dbReference type="InterPro" id="IPR013249">
    <property type="entry name" value="RNA_pol_sigma70_r4_t2"/>
</dbReference>
<sequence length="169" mass="18570">MAGAALLQRLYTDHHAWLTGWLQRKLGNGPDAADLAQDTYLRILAGRDLQAIRQPRAYLATVARGLLANWCQRQALERAYLLALAELPEPLAPSPEQRLLILQTLHQVDAMLDALPPNVRRAFLLSQIEGLGYDAIAARLGVSLATVKRHMKLAFSRCLALMDDAGPAA</sequence>
<feature type="domain" description="RNA polymerase sigma factor 70 region 4 type 2" evidence="6">
    <location>
        <begin position="106"/>
        <end position="158"/>
    </location>
</feature>
<dbReference type="Proteomes" id="UP001041814">
    <property type="component" value="Unassembled WGS sequence"/>
</dbReference>
<gene>
    <name evidence="7" type="ORF">CKO43_18240</name>
</gene>
<dbReference type="Gene3D" id="1.10.1740.10">
    <property type="match status" value="1"/>
</dbReference>
<evidence type="ECO:0000313" key="8">
    <source>
        <dbReference type="Proteomes" id="UP001041814"/>
    </source>
</evidence>
<protein>
    <submittedName>
        <fullName evidence="7">RNA polymerase subunit sigma</fullName>
    </submittedName>
</protein>
<dbReference type="RefSeq" id="WP_200379524.1">
    <property type="nucleotide sequence ID" value="NZ_NRRT01000071.1"/>
</dbReference>
<keyword evidence="4" id="KW-0804">Transcription</keyword>
<evidence type="ECO:0000256" key="2">
    <source>
        <dbReference type="ARBA" id="ARBA00023015"/>
    </source>
</evidence>
<dbReference type="InterPro" id="IPR039425">
    <property type="entry name" value="RNA_pol_sigma-70-like"/>
</dbReference>
<dbReference type="InterPro" id="IPR014284">
    <property type="entry name" value="RNA_pol_sigma-70_dom"/>
</dbReference>
<evidence type="ECO:0000313" key="7">
    <source>
        <dbReference type="EMBL" id="MBK1714706.1"/>
    </source>
</evidence>
<evidence type="ECO:0000256" key="4">
    <source>
        <dbReference type="ARBA" id="ARBA00023163"/>
    </source>
</evidence>
<dbReference type="Gene3D" id="1.10.10.10">
    <property type="entry name" value="Winged helix-like DNA-binding domain superfamily/Winged helix DNA-binding domain"/>
    <property type="match status" value="1"/>
</dbReference>
<dbReference type="EMBL" id="NRRU01000078">
    <property type="protein sequence ID" value="MBK1714706.1"/>
    <property type="molecule type" value="Genomic_DNA"/>
</dbReference>
<dbReference type="InterPro" id="IPR007627">
    <property type="entry name" value="RNA_pol_sigma70_r2"/>
</dbReference>
<evidence type="ECO:0000259" key="6">
    <source>
        <dbReference type="Pfam" id="PF08281"/>
    </source>
</evidence>
<evidence type="ECO:0000259" key="5">
    <source>
        <dbReference type="Pfam" id="PF04542"/>
    </source>
</evidence>
<reference evidence="7" key="2">
    <citation type="journal article" date="2020" name="Microorganisms">
        <title>Osmotic Adaptation and Compatible Solute Biosynthesis of Phototrophic Bacteria as Revealed from Genome Analyses.</title>
        <authorList>
            <person name="Imhoff J.F."/>
            <person name="Rahn T."/>
            <person name="Kunzel S."/>
            <person name="Keller A."/>
            <person name="Neulinger S.C."/>
        </authorList>
    </citation>
    <scope>NUCLEOTIDE SEQUENCE</scope>
    <source>
        <strain evidence="7">IM 151</strain>
    </source>
</reference>
<feature type="domain" description="RNA polymerase sigma-70 region 2" evidence="5">
    <location>
        <begin position="10"/>
        <end position="75"/>
    </location>
</feature>
<keyword evidence="3" id="KW-0731">Sigma factor</keyword>
<evidence type="ECO:0000256" key="3">
    <source>
        <dbReference type="ARBA" id="ARBA00023082"/>
    </source>
</evidence>
<name>A0ABS1DZW4_RUBGE</name>